<dbReference type="Proteomes" id="UP000788993">
    <property type="component" value="Unassembled WGS sequence"/>
</dbReference>
<feature type="compositionally biased region" description="Low complexity" evidence="1">
    <location>
        <begin position="138"/>
        <end position="156"/>
    </location>
</feature>
<reference evidence="2" key="1">
    <citation type="journal article" date="2021" name="Open Biol.">
        <title>Shared evolutionary footprints suggest mitochondrial oxidative damage underlies multiple complex I losses in fungi.</title>
        <authorList>
            <person name="Schikora-Tamarit M.A."/>
            <person name="Marcet-Houben M."/>
            <person name="Nosek J."/>
            <person name="Gabaldon T."/>
        </authorList>
    </citation>
    <scope>NUCLEOTIDE SEQUENCE</scope>
    <source>
        <strain evidence="2">NCAIM Y.01608</strain>
    </source>
</reference>
<evidence type="ECO:0000313" key="3">
    <source>
        <dbReference type="Proteomes" id="UP000788993"/>
    </source>
</evidence>
<protein>
    <submittedName>
        <fullName evidence="2">Uncharacterized protein</fullName>
    </submittedName>
</protein>
<name>A0A9P8P0M0_9ASCO</name>
<keyword evidence="3" id="KW-1185">Reference proteome</keyword>
<gene>
    <name evidence="2" type="ORF">OGATHE_004608</name>
</gene>
<dbReference type="AlphaFoldDB" id="A0A9P8P0M0"/>
<accession>A0A9P8P0M0</accession>
<organism evidence="2 3">
    <name type="scientific">Ogataea polymorpha</name>
    <dbReference type="NCBI Taxonomy" id="460523"/>
    <lineage>
        <taxon>Eukaryota</taxon>
        <taxon>Fungi</taxon>
        <taxon>Dikarya</taxon>
        <taxon>Ascomycota</taxon>
        <taxon>Saccharomycotina</taxon>
        <taxon>Pichiomycetes</taxon>
        <taxon>Pichiales</taxon>
        <taxon>Pichiaceae</taxon>
        <taxon>Ogataea</taxon>
    </lineage>
</organism>
<feature type="region of interest" description="Disordered" evidence="1">
    <location>
        <begin position="119"/>
        <end position="160"/>
    </location>
</feature>
<reference evidence="2" key="2">
    <citation type="submission" date="2021-01" db="EMBL/GenBank/DDBJ databases">
        <authorList>
            <person name="Schikora-Tamarit M.A."/>
        </authorList>
    </citation>
    <scope>NUCLEOTIDE SEQUENCE</scope>
    <source>
        <strain evidence="2">NCAIM Y.01608</strain>
    </source>
</reference>
<sequence length="176" mass="18993">MVLDSVPFSYQLDDINNTIALTAKYQSEQARLGLQKHKIQRNKQAQQMINYAPSQGFNRPRHAPQGFQSSFEKMNPLVGSSTTPSPVSGSNSDLLFMSLADQQQLAQLGPVAPQLAHSSTVSSLSSGKDQVSSPMRAGSTGSTISSGSSNSPWNTSLLDTNTKSNIPFSSTWSQVW</sequence>
<dbReference type="EMBL" id="JAEUBD010001266">
    <property type="protein sequence ID" value="KAH3663032.1"/>
    <property type="molecule type" value="Genomic_DNA"/>
</dbReference>
<evidence type="ECO:0000313" key="2">
    <source>
        <dbReference type="EMBL" id="KAH3663032.1"/>
    </source>
</evidence>
<comment type="caution">
    <text evidence="2">The sequence shown here is derived from an EMBL/GenBank/DDBJ whole genome shotgun (WGS) entry which is preliminary data.</text>
</comment>
<proteinExistence type="predicted"/>
<evidence type="ECO:0000256" key="1">
    <source>
        <dbReference type="SAM" id="MobiDB-lite"/>
    </source>
</evidence>